<keyword evidence="1" id="KW-1133">Transmembrane helix</keyword>
<dbReference type="PANTHER" id="PTHR34220:SF7">
    <property type="entry name" value="SENSOR HISTIDINE KINASE YPDA"/>
    <property type="match status" value="1"/>
</dbReference>
<evidence type="ECO:0000313" key="3">
    <source>
        <dbReference type="EMBL" id="MFD2732149.1"/>
    </source>
</evidence>
<sequence>MKNFTQKIYQNRYFLLFILLFAYVQSIYIRIIVRQQINAYTFTPDAALVSLIGSGVLFLIMLFFIKKWNKSETLSLKVLFKISGASLFVYLLATNTFGLLIAFLFDNIEKNFNQQTFILSLFSNFLDGLVYGVFFLAYYYYLINKKQQKKISMYNKAITESKINQLKTQLNPHFLFNNLNVLDQLIEEDKDKASDFLNEFAEIYRYVLQSTDKELVRIEDEIDFVQQYFKLIQHKYNDAYQLQIECKSIIKDFMVPLTLQLLVENAVQHNLGTKGNPVCIQIKIDENIAVSNNTNLKRNSKTVSGRGLKNLKEQYSLLSEKPIQIHQTKNYFSVEVPIIHNQNV</sequence>
<dbReference type="Pfam" id="PF06580">
    <property type="entry name" value="His_kinase"/>
    <property type="match status" value="1"/>
</dbReference>
<keyword evidence="3" id="KW-0808">Transferase</keyword>
<name>A0ABW5TTD5_9SPHI</name>
<keyword evidence="1" id="KW-0472">Membrane</keyword>
<accession>A0ABW5TTD5</accession>
<gene>
    <name evidence="3" type="ORF">ACFSSE_10590</name>
</gene>
<evidence type="ECO:0000256" key="1">
    <source>
        <dbReference type="SAM" id="Phobius"/>
    </source>
</evidence>
<dbReference type="EMBL" id="JBHULV010000033">
    <property type="protein sequence ID" value="MFD2732149.1"/>
    <property type="molecule type" value="Genomic_DNA"/>
</dbReference>
<dbReference type="Proteomes" id="UP001597546">
    <property type="component" value="Unassembled WGS sequence"/>
</dbReference>
<feature type="transmembrane region" description="Helical" evidence="1">
    <location>
        <begin position="85"/>
        <end position="105"/>
    </location>
</feature>
<reference evidence="4" key="1">
    <citation type="journal article" date="2019" name="Int. J. Syst. Evol. Microbiol.">
        <title>The Global Catalogue of Microorganisms (GCM) 10K type strain sequencing project: providing services to taxonomists for standard genome sequencing and annotation.</title>
        <authorList>
            <consortium name="The Broad Institute Genomics Platform"/>
            <consortium name="The Broad Institute Genome Sequencing Center for Infectious Disease"/>
            <person name="Wu L."/>
            <person name="Ma J."/>
        </authorList>
    </citation>
    <scope>NUCLEOTIDE SEQUENCE [LARGE SCALE GENOMIC DNA]</scope>
    <source>
        <strain evidence="4">KCTC 42456</strain>
    </source>
</reference>
<evidence type="ECO:0000259" key="2">
    <source>
        <dbReference type="Pfam" id="PF06580"/>
    </source>
</evidence>
<keyword evidence="1" id="KW-0812">Transmembrane</keyword>
<dbReference type="InterPro" id="IPR050640">
    <property type="entry name" value="Bact_2-comp_sensor_kinase"/>
</dbReference>
<keyword evidence="4" id="KW-1185">Reference proteome</keyword>
<feature type="transmembrane region" description="Helical" evidence="1">
    <location>
        <begin position="12"/>
        <end position="33"/>
    </location>
</feature>
<dbReference type="EC" id="2.7.13.3" evidence="3"/>
<dbReference type="RefSeq" id="WP_379044432.1">
    <property type="nucleotide sequence ID" value="NZ_JBHSKW010000041.1"/>
</dbReference>
<feature type="transmembrane region" description="Helical" evidence="1">
    <location>
        <begin position="45"/>
        <end position="65"/>
    </location>
</feature>
<feature type="transmembrane region" description="Helical" evidence="1">
    <location>
        <begin position="117"/>
        <end position="143"/>
    </location>
</feature>
<evidence type="ECO:0000313" key="4">
    <source>
        <dbReference type="Proteomes" id="UP001597546"/>
    </source>
</evidence>
<comment type="caution">
    <text evidence="3">The sequence shown here is derived from an EMBL/GenBank/DDBJ whole genome shotgun (WGS) entry which is preliminary data.</text>
</comment>
<organism evidence="3 4">
    <name type="scientific">Pedobacter alpinus</name>
    <dbReference type="NCBI Taxonomy" id="1590643"/>
    <lineage>
        <taxon>Bacteria</taxon>
        <taxon>Pseudomonadati</taxon>
        <taxon>Bacteroidota</taxon>
        <taxon>Sphingobacteriia</taxon>
        <taxon>Sphingobacteriales</taxon>
        <taxon>Sphingobacteriaceae</taxon>
        <taxon>Pedobacter</taxon>
    </lineage>
</organism>
<dbReference type="InterPro" id="IPR010559">
    <property type="entry name" value="Sig_transdc_His_kin_internal"/>
</dbReference>
<protein>
    <submittedName>
        <fullName evidence="3">Sensor histidine kinase</fullName>
        <ecNumber evidence="3">2.7.13.3</ecNumber>
    </submittedName>
</protein>
<keyword evidence="3" id="KW-0418">Kinase</keyword>
<dbReference type="GO" id="GO:0004673">
    <property type="term" value="F:protein histidine kinase activity"/>
    <property type="evidence" value="ECO:0007669"/>
    <property type="project" value="UniProtKB-EC"/>
</dbReference>
<dbReference type="PANTHER" id="PTHR34220">
    <property type="entry name" value="SENSOR HISTIDINE KINASE YPDA"/>
    <property type="match status" value="1"/>
</dbReference>
<feature type="domain" description="Signal transduction histidine kinase internal region" evidence="2">
    <location>
        <begin position="162"/>
        <end position="238"/>
    </location>
</feature>
<proteinExistence type="predicted"/>